<proteinExistence type="predicted"/>
<comment type="caution">
    <text evidence="2">The sequence shown here is derived from an EMBL/GenBank/DDBJ whole genome shotgun (WGS) entry which is preliminary data.</text>
</comment>
<reference evidence="2 3" key="1">
    <citation type="submission" date="2019-08" db="EMBL/GenBank/DDBJ databases">
        <title>Draft genome sequences of two oriental melons (Cucumis melo L. var makuwa).</title>
        <authorList>
            <person name="Kwon S.-Y."/>
        </authorList>
    </citation>
    <scope>NUCLEOTIDE SEQUENCE [LARGE SCALE GENOMIC DNA]</scope>
    <source>
        <strain evidence="3">cv. Chang Bougi</strain>
        <tissue evidence="2">Leaf</tissue>
    </source>
</reference>
<evidence type="ECO:0000313" key="2">
    <source>
        <dbReference type="EMBL" id="TYK29854.1"/>
    </source>
</evidence>
<dbReference type="InterPro" id="IPR025312">
    <property type="entry name" value="DUF4216"/>
</dbReference>
<dbReference type="Pfam" id="PF13952">
    <property type="entry name" value="DUF4216"/>
    <property type="match status" value="1"/>
</dbReference>
<protein>
    <recommendedName>
        <fullName evidence="1">DUF4216 domain-containing protein</fullName>
    </recommendedName>
</protein>
<organism evidence="2 3">
    <name type="scientific">Cucumis melo var. makuwa</name>
    <name type="common">Oriental melon</name>
    <dbReference type="NCBI Taxonomy" id="1194695"/>
    <lineage>
        <taxon>Eukaryota</taxon>
        <taxon>Viridiplantae</taxon>
        <taxon>Streptophyta</taxon>
        <taxon>Embryophyta</taxon>
        <taxon>Tracheophyta</taxon>
        <taxon>Spermatophyta</taxon>
        <taxon>Magnoliopsida</taxon>
        <taxon>eudicotyledons</taxon>
        <taxon>Gunneridae</taxon>
        <taxon>Pentapetalae</taxon>
        <taxon>rosids</taxon>
        <taxon>fabids</taxon>
        <taxon>Cucurbitales</taxon>
        <taxon>Cucurbitaceae</taxon>
        <taxon>Benincaseae</taxon>
        <taxon>Cucumis</taxon>
    </lineage>
</organism>
<feature type="domain" description="DUF4216" evidence="1">
    <location>
        <begin position="3"/>
        <end position="44"/>
    </location>
</feature>
<evidence type="ECO:0000313" key="3">
    <source>
        <dbReference type="Proteomes" id="UP000321947"/>
    </source>
</evidence>
<sequence>MELGYKSINTSHFLFTEEPVILAMHVHQVFYLEDSKNGTNWKVVLDVQNKCIWDVPEVNDVENEQLNVLKIVVEHRVGEYIEDDTLCRPNVDPTVVKRPIVRHVTRTS</sequence>
<dbReference type="Proteomes" id="UP000321947">
    <property type="component" value="Unassembled WGS sequence"/>
</dbReference>
<accession>A0A5D3E1V7</accession>
<name>A0A5D3E1V7_CUCMM</name>
<dbReference type="EMBL" id="SSTD01001237">
    <property type="protein sequence ID" value="TYK29854.1"/>
    <property type="molecule type" value="Genomic_DNA"/>
</dbReference>
<evidence type="ECO:0000259" key="1">
    <source>
        <dbReference type="Pfam" id="PF13952"/>
    </source>
</evidence>
<gene>
    <name evidence="2" type="ORF">E5676_scaffold208G00980</name>
</gene>
<dbReference type="AlphaFoldDB" id="A0A5D3E1V7"/>